<sequence length="220" mass="24943">MQRYEAGHIPKMGDMRFIYGDGGTGKTSLIKQFEGKKLLLSFDGSTNALLGTTDIDVTTFDHTDAPQLQQLVLDEINGRAPGHQVLMLDNITAMQNWVLDNINHSKDNRQNYQELQLWFRNFGMFLRSLTQYGITIIATAHQVDLGSAGIVDKGRFTADMNEKTFNAFTGAFDVVGRIYKQEGQRWIDLDTENGNHAKNRLDNRTKIKAEDLLIKETEEK</sequence>
<proteinExistence type="predicted"/>
<dbReference type="Pfam" id="PF13479">
    <property type="entry name" value="AAA_24"/>
    <property type="match status" value="1"/>
</dbReference>
<gene>
    <name evidence="1" type="ORF">WOSG25_180250</name>
</gene>
<dbReference type="InterPro" id="IPR006505">
    <property type="entry name" value="Phage_nucleotide-bp"/>
</dbReference>
<accession>A0A069CWP1</accession>
<dbReference type="Proteomes" id="UP000030643">
    <property type="component" value="Unassembled WGS sequence"/>
</dbReference>
<dbReference type="SUPFAM" id="SSF52540">
    <property type="entry name" value="P-loop containing nucleoside triphosphate hydrolases"/>
    <property type="match status" value="1"/>
</dbReference>
<reference evidence="2" key="1">
    <citation type="journal article" date="2014" name="Genome Announc.">
        <title>Draft genome sequence of Weissella oryzae SG25T, isolated from fermented rice grains.</title>
        <authorList>
            <person name="Tanizawa Y."/>
            <person name="Fujisawa T."/>
            <person name="Mochizuki T."/>
            <person name="Kaminuma E."/>
            <person name="Suzuki Y."/>
            <person name="Nakamura Y."/>
            <person name="Tohno M."/>
        </authorList>
    </citation>
    <scope>NUCLEOTIDE SEQUENCE [LARGE SCALE GENOMIC DNA]</scope>
    <source>
        <strain evidence="2">DSM 25784 / JCM 18191 / LMG 30913 / SG25</strain>
    </source>
</reference>
<dbReference type="EMBL" id="DF820501">
    <property type="protein sequence ID" value="GAK31874.1"/>
    <property type="molecule type" value="Genomic_DNA"/>
</dbReference>
<dbReference type="NCBIfam" id="TIGR01618">
    <property type="entry name" value="phage_P_loop"/>
    <property type="match status" value="1"/>
</dbReference>
<organism evidence="1 2">
    <name type="scientific">Weissella oryzae (strain DSM 25784 / JCM 18191 / LMG 30913 / SG25)</name>
    <dbReference type="NCBI Taxonomy" id="1329250"/>
    <lineage>
        <taxon>Bacteria</taxon>
        <taxon>Bacillati</taxon>
        <taxon>Bacillota</taxon>
        <taxon>Bacilli</taxon>
        <taxon>Lactobacillales</taxon>
        <taxon>Lactobacillaceae</taxon>
        <taxon>Weissella</taxon>
    </lineage>
</organism>
<dbReference type="OrthoDB" id="5413799at2"/>
<name>A0A069CWP1_WEIOS</name>
<dbReference type="RefSeq" id="WP_027699793.1">
    <property type="nucleotide sequence ID" value="NZ_DF820501.1"/>
</dbReference>
<evidence type="ECO:0000313" key="1">
    <source>
        <dbReference type="EMBL" id="GAK31874.1"/>
    </source>
</evidence>
<keyword evidence="2" id="KW-1185">Reference proteome</keyword>
<dbReference type="STRING" id="1329250.WOSG25_180250"/>
<dbReference type="AlphaFoldDB" id="A0A069CWP1"/>
<dbReference type="InterPro" id="IPR027417">
    <property type="entry name" value="P-loop_NTPase"/>
</dbReference>
<evidence type="ECO:0000313" key="2">
    <source>
        <dbReference type="Proteomes" id="UP000030643"/>
    </source>
</evidence>
<protein>
    <submittedName>
        <fullName evidence="1">Prophage protein</fullName>
    </submittedName>
</protein>